<evidence type="ECO:0000256" key="1">
    <source>
        <dbReference type="SAM" id="MobiDB-lite"/>
    </source>
</evidence>
<evidence type="ECO:0000313" key="3">
    <source>
        <dbReference type="Proteomes" id="UP000319801"/>
    </source>
</evidence>
<gene>
    <name evidence="2" type="ORF">Baya_6972</name>
</gene>
<dbReference type="AlphaFoldDB" id="A0A556U3F3"/>
<organism evidence="2 3">
    <name type="scientific">Bagarius yarrelli</name>
    <name type="common">Goonch</name>
    <name type="synonym">Bagrus yarrelli</name>
    <dbReference type="NCBI Taxonomy" id="175774"/>
    <lineage>
        <taxon>Eukaryota</taxon>
        <taxon>Metazoa</taxon>
        <taxon>Chordata</taxon>
        <taxon>Craniata</taxon>
        <taxon>Vertebrata</taxon>
        <taxon>Euteleostomi</taxon>
        <taxon>Actinopterygii</taxon>
        <taxon>Neopterygii</taxon>
        <taxon>Teleostei</taxon>
        <taxon>Ostariophysi</taxon>
        <taxon>Siluriformes</taxon>
        <taxon>Sisoridae</taxon>
        <taxon>Sisorinae</taxon>
        <taxon>Bagarius</taxon>
    </lineage>
</organism>
<comment type="caution">
    <text evidence="2">The sequence shown here is derived from an EMBL/GenBank/DDBJ whole genome shotgun (WGS) entry which is preliminary data.</text>
</comment>
<proteinExistence type="predicted"/>
<dbReference type="EMBL" id="VCAZ01000043">
    <property type="protein sequence ID" value="TSM28190.1"/>
    <property type="molecule type" value="Genomic_DNA"/>
</dbReference>
<evidence type="ECO:0000313" key="2">
    <source>
        <dbReference type="EMBL" id="TSM28190.1"/>
    </source>
</evidence>
<accession>A0A556U3F3</accession>
<reference evidence="2 3" key="1">
    <citation type="journal article" date="2019" name="Genome Biol. Evol.">
        <title>Whole-Genome Sequencing of the Giant Devil Catfish, Bagarius yarrelli.</title>
        <authorList>
            <person name="Jiang W."/>
            <person name="Lv Y."/>
            <person name="Cheng L."/>
            <person name="Yang K."/>
            <person name="Chao B."/>
            <person name="Wang X."/>
            <person name="Li Y."/>
            <person name="Pan X."/>
            <person name="You X."/>
            <person name="Zhang Y."/>
            <person name="Yang J."/>
            <person name="Li J."/>
            <person name="Zhang X."/>
            <person name="Liu S."/>
            <person name="Sun C."/>
            <person name="Yang J."/>
            <person name="Shi Q."/>
        </authorList>
    </citation>
    <scope>NUCLEOTIDE SEQUENCE [LARGE SCALE GENOMIC DNA]</scope>
    <source>
        <strain evidence="2">JWS20170419001</strain>
        <tissue evidence="2">Muscle</tissue>
    </source>
</reference>
<sequence length="50" mass="5218">MPTGSTAAGMTPSTGAKPTSSDSGRIPNDSSLDIRALPGRLYDAYDVVRY</sequence>
<dbReference type="Proteomes" id="UP000319801">
    <property type="component" value="Unassembled WGS sequence"/>
</dbReference>
<feature type="compositionally biased region" description="Polar residues" evidence="1">
    <location>
        <begin position="1"/>
        <end position="31"/>
    </location>
</feature>
<name>A0A556U3F3_BAGYA</name>
<keyword evidence="3" id="KW-1185">Reference proteome</keyword>
<protein>
    <submittedName>
        <fullName evidence="2">Uncharacterized protein</fullName>
    </submittedName>
</protein>
<feature type="region of interest" description="Disordered" evidence="1">
    <location>
        <begin position="1"/>
        <end position="32"/>
    </location>
</feature>